<evidence type="ECO:0000313" key="2">
    <source>
        <dbReference type="EMBL" id="MCV3217142.1"/>
    </source>
</evidence>
<keyword evidence="3" id="KW-1185">Reference proteome</keyword>
<protein>
    <recommendedName>
        <fullName evidence="4">Rho termination factor N-terminal domain-containing protein</fullName>
    </recommendedName>
</protein>
<sequence>MDAAERHDRIVEYLRIKPISHGQIYTFQIAIPKSEDLEISSERRENLERSLTQQGSNLIPLIVRRTEAYSEEEEYEVVYGADLCHVAKELDIEKLWVWVFDMTDEQAVAAKEEMQQLLGSSDSSPVVVQPPSEQTESNKPILQKLDKLSQQVEIINKKVETLTSQVEQVAASVKKLEANQSKQTSNDDKLTSLTDKVEQIADAIKKLEESKSNQTTIDDKLVQQISEVVKEIVEDFLKKQQEIEPVINKKTTTDKTKTTGYKAKTKDQLKDIAKERGIKITSSMTKDSIIKTLELAEKSN</sequence>
<dbReference type="EMBL" id="JAOWRF010000387">
    <property type="protein sequence ID" value="MCV3217142.1"/>
    <property type="molecule type" value="Genomic_DNA"/>
</dbReference>
<dbReference type="RefSeq" id="WP_263748839.1">
    <property type="nucleotide sequence ID" value="NZ_JAOWRF010000387.1"/>
</dbReference>
<dbReference type="Proteomes" id="UP001526143">
    <property type="component" value="Unassembled WGS sequence"/>
</dbReference>
<evidence type="ECO:0000313" key="3">
    <source>
        <dbReference type="Proteomes" id="UP001526143"/>
    </source>
</evidence>
<reference evidence="2 3" key="1">
    <citation type="submission" date="2022-10" db="EMBL/GenBank/DDBJ databases">
        <title>Identification of biosynthetic pathway for the production of the potent trypsin inhibitor radiosumin.</title>
        <authorList>
            <person name="Fewer D.P."/>
            <person name="Delbaje E."/>
            <person name="Ouyang X."/>
            <person name="Agostino P.D."/>
            <person name="Wahlsten M."/>
            <person name="Jokela J."/>
            <person name="Permi P."/>
            <person name="Haapaniemi E."/>
            <person name="Koistinen H."/>
        </authorList>
    </citation>
    <scope>NUCLEOTIDE SEQUENCE [LARGE SCALE GENOMIC DNA]</scope>
    <source>
        <strain evidence="2 3">NIES-515</strain>
    </source>
</reference>
<proteinExistence type="predicted"/>
<gene>
    <name evidence="2" type="ORF">OGM63_27145</name>
</gene>
<name>A0ABT3B6Y2_9CYAN</name>
<dbReference type="Gene3D" id="3.90.1530.10">
    <property type="entry name" value="Conserved hypothetical protein from pyrococcus furiosus pfu- 392566-001, ParB domain"/>
    <property type="match status" value="1"/>
</dbReference>
<dbReference type="SUPFAM" id="SSF110849">
    <property type="entry name" value="ParB/Sulfiredoxin"/>
    <property type="match status" value="1"/>
</dbReference>
<feature type="coiled-coil region" evidence="1">
    <location>
        <begin position="145"/>
        <end position="210"/>
    </location>
</feature>
<accession>A0ABT3B6Y2</accession>
<dbReference type="InterPro" id="IPR036086">
    <property type="entry name" value="ParB/Sulfiredoxin_sf"/>
</dbReference>
<evidence type="ECO:0008006" key="4">
    <source>
        <dbReference type="Google" id="ProtNLM"/>
    </source>
</evidence>
<keyword evidence="1" id="KW-0175">Coiled coil</keyword>
<evidence type="ECO:0000256" key="1">
    <source>
        <dbReference type="SAM" id="Coils"/>
    </source>
</evidence>
<organism evidence="2 3">
    <name type="scientific">Plectonema radiosum NIES-515</name>
    <dbReference type="NCBI Taxonomy" id="2986073"/>
    <lineage>
        <taxon>Bacteria</taxon>
        <taxon>Bacillati</taxon>
        <taxon>Cyanobacteriota</taxon>
        <taxon>Cyanophyceae</taxon>
        <taxon>Oscillatoriophycideae</taxon>
        <taxon>Oscillatoriales</taxon>
        <taxon>Microcoleaceae</taxon>
        <taxon>Plectonema</taxon>
    </lineage>
</organism>
<comment type="caution">
    <text evidence="2">The sequence shown here is derived from an EMBL/GenBank/DDBJ whole genome shotgun (WGS) entry which is preliminary data.</text>
</comment>